<gene>
    <name evidence="1" type="ORF">DY000_02015149</name>
</gene>
<dbReference type="Proteomes" id="UP000266723">
    <property type="component" value="Unassembled WGS sequence"/>
</dbReference>
<reference evidence="1 2" key="1">
    <citation type="journal article" date="2020" name="BMC Genomics">
        <title>Intraspecific diversification of the crop wild relative Brassica cretica Lam. using demographic model selection.</title>
        <authorList>
            <person name="Kioukis A."/>
            <person name="Michalopoulou V.A."/>
            <person name="Briers L."/>
            <person name="Pirintsos S."/>
            <person name="Studholme D.J."/>
            <person name="Pavlidis P."/>
            <person name="Sarris P.F."/>
        </authorList>
    </citation>
    <scope>NUCLEOTIDE SEQUENCE [LARGE SCALE GENOMIC DNA]</scope>
    <source>
        <strain evidence="2">cv. PFS-1207/04</strain>
    </source>
</reference>
<comment type="caution">
    <text evidence="1">The sequence shown here is derived from an EMBL/GenBank/DDBJ whole genome shotgun (WGS) entry which is preliminary data.</text>
</comment>
<organism evidence="1 2">
    <name type="scientific">Brassica cretica</name>
    <name type="common">Mustard</name>
    <dbReference type="NCBI Taxonomy" id="69181"/>
    <lineage>
        <taxon>Eukaryota</taxon>
        <taxon>Viridiplantae</taxon>
        <taxon>Streptophyta</taxon>
        <taxon>Embryophyta</taxon>
        <taxon>Tracheophyta</taxon>
        <taxon>Spermatophyta</taxon>
        <taxon>Magnoliopsida</taxon>
        <taxon>eudicotyledons</taxon>
        <taxon>Gunneridae</taxon>
        <taxon>Pentapetalae</taxon>
        <taxon>rosids</taxon>
        <taxon>malvids</taxon>
        <taxon>Brassicales</taxon>
        <taxon>Brassicaceae</taxon>
        <taxon>Brassiceae</taxon>
        <taxon>Brassica</taxon>
    </lineage>
</organism>
<evidence type="ECO:0000313" key="2">
    <source>
        <dbReference type="Proteomes" id="UP000266723"/>
    </source>
</evidence>
<keyword evidence="2" id="KW-1185">Reference proteome</keyword>
<proteinExistence type="predicted"/>
<name>A0ABQ7CPD4_BRACR</name>
<sequence length="120" mass="13707">MHKTGTKHLRIIFSSQGSGNKIGRVLKPIEIMEYSEGTYIFCAFSESSKVLYLSLWKLCIRRREDKQRSLYLDDELYLNCLEAVGAKAMVVGHTLSYQAEHVAAYGELMWECPVVLLTLD</sequence>
<evidence type="ECO:0000313" key="1">
    <source>
        <dbReference type="EMBL" id="KAF3561565.1"/>
    </source>
</evidence>
<protein>
    <submittedName>
        <fullName evidence="1">Uncharacterized protein</fullName>
    </submittedName>
</protein>
<dbReference type="EMBL" id="QGKV02000759">
    <property type="protein sequence ID" value="KAF3561565.1"/>
    <property type="molecule type" value="Genomic_DNA"/>
</dbReference>
<accession>A0ABQ7CPD4</accession>